<dbReference type="PROSITE" id="PS00562">
    <property type="entry name" value="CBM1_1"/>
    <property type="match status" value="1"/>
</dbReference>
<evidence type="ECO:0000313" key="4">
    <source>
        <dbReference type="EMBL" id="KAK6333249.1"/>
    </source>
</evidence>
<evidence type="ECO:0000313" key="5">
    <source>
        <dbReference type="Proteomes" id="UP001313282"/>
    </source>
</evidence>
<dbReference type="Pfam" id="PF00734">
    <property type="entry name" value="CBM_1"/>
    <property type="match status" value="1"/>
</dbReference>
<keyword evidence="5" id="KW-1185">Reference proteome</keyword>
<dbReference type="SUPFAM" id="SSF57180">
    <property type="entry name" value="Cellulose-binding domain"/>
    <property type="match status" value="1"/>
</dbReference>
<keyword evidence="1 2" id="KW-0732">Signal</keyword>
<dbReference type="AlphaFoldDB" id="A0AAN8MKW9"/>
<comment type="caution">
    <text evidence="4">The sequence shown here is derived from an EMBL/GenBank/DDBJ whole genome shotgun (WGS) entry which is preliminary data.</text>
</comment>
<dbReference type="EMBL" id="JAVHNR010000009">
    <property type="protein sequence ID" value="KAK6333249.1"/>
    <property type="molecule type" value="Genomic_DNA"/>
</dbReference>
<organism evidence="4 5">
    <name type="scientific">Orbilia javanica</name>
    <dbReference type="NCBI Taxonomy" id="47235"/>
    <lineage>
        <taxon>Eukaryota</taxon>
        <taxon>Fungi</taxon>
        <taxon>Dikarya</taxon>
        <taxon>Ascomycota</taxon>
        <taxon>Pezizomycotina</taxon>
        <taxon>Orbiliomycetes</taxon>
        <taxon>Orbiliales</taxon>
        <taxon>Orbiliaceae</taxon>
        <taxon>Orbilia</taxon>
    </lineage>
</organism>
<evidence type="ECO:0000259" key="3">
    <source>
        <dbReference type="PROSITE" id="PS51164"/>
    </source>
</evidence>
<dbReference type="GO" id="GO:0005576">
    <property type="term" value="C:extracellular region"/>
    <property type="evidence" value="ECO:0007669"/>
    <property type="project" value="InterPro"/>
</dbReference>
<reference evidence="4 5" key="1">
    <citation type="submission" date="2019-10" db="EMBL/GenBank/DDBJ databases">
        <authorList>
            <person name="Palmer J.M."/>
        </authorList>
    </citation>
    <scope>NUCLEOTIDE SEQUENCE [LARGE SCALE GENOMIC DNA]</scope>
    <source>
        <strain evidence="4 5">TWF718</strain>
    </source>
</reference>
<dbReference type="GO" id="GO:0005975">
    <property type="term" value="P:carbohydrate metabolic process"/>
    <property type="evidence" value="ECO:0007669"/>
    <property type="project" value="InterPro"/>
</dbReference>
<dbReference type="Proteomes" id="UP001313282">
    <property type="component" value="Unassembled WGS sequence"/>
</dbReference>
<accession>A0AAN8MKW9</accession>
<name>A0AAN8MKW9_9PEZI</name>
<evidence type="ECO:0000256" key="1">
    <source>
        <dbReference type="ARBA" id="ARBA00022729"/>
    </source>
</evidence>
<feature type="domain" description="CBM1" evidence="3">
    <location>
        <begin position="24"/>
        <end position="60"/>
    </location>
</feature>
<sequence>MKFSLSIAVAALASVVAATGSCTSLRPVYSQCGGVQYTGCTQCVTTATCTFINDYYSQCYPKPQ</sequence>
<dbReference type="PROSITE" id="PS51164">
    <property type="entry name" value="CBM1_2"/>
    <property type="match status" value="1"/>
</dbReference>
<gene>
    <name evidence="4" type="ORF">TWF718_011070</name>
</gene>
<dbReference type="PROSITE" id="PS51257">
    <property type="entry name" value="PROKAR_LIPOPROTEIN"/>
    <property type="match status" value="1"/>
</dbReference>
<feature type="chain" id="PRO_5042821572" description="CBM1 domain-containing protein" evidence="2">
    <location>
        <begin position="19"/>
        <end position="64"/>
    </location>
</feature>
<proteinExistence type="predicted"/>
<dbReference type="InterPro" id="IPR000254">
    <property type="entry name" value="CBD"/>
</dbReference>
<dbReference type="InterPro" id="IPR035971">
    <property type="entry name" value="CBD_sf"/>
</dbReference>
<dbReference type="GO" id="GO:0030248">
    <property type="term" value="F:cellulose binding"/>
    <property type="evidence" value="ECO:0007669"/>
    <property type="project" value="InterPro"/>
</dbReference>
<feature type="signal peptide" evidence="2">
    <location>
        <begin position="1"/>
        <end position="18"/>
    </location>
</feature>
<dbReference type="SMART" id="SM00236">
    <property type="entry name" value="fCBD"/>
    <property type="match status" value="1"/>
</dbReference>
<evidence type="ECO:0000256" key="2">
    <source>
        <dbReference type="SAM" id="SignalP"/>
    </source>
</evidence>
<protein>
    <recommendedName>
        <fullName evidence="3">CBM1 domain-containing protein</fullName>
    </recommendedName>
</protein>